<feature type="region of interest" description="Disordered" evidence="1">
    <location>
        <begin position="203"/>
        <end position="246"/>
    </location>
</feature>
<sequence>MFRKLKSKTGDNSARNTRQRIEEEGDVQIVSVRRTLPGESQTANIDNEPIQTTGPKHTGLSFNEGEGDDLVGFKLKKHGSQGHRSAIETNEKILRKQKMLAARAEKLKWMDDDIVKREDKSDRIEEEETFKGEIEKLASRSEDIICVNSMFEKHSLLLLMEFLMPKQFMKQERNERFSDSFYSAKKLLQSEEDARREEQANFLSLEQGSSGEDDNFNKTKNGNQRRRRQKNIKKAAKEEISDAENEVDELQRWEREQIMKGVSSNKVRKFLFKLSKESERKVDEQN</sequence>
<evidence type="ECO:0000313" key="3">
    <source>
        <dbReference type="WBParaSite" id="MhA1_Contig437.frz3.gene16"/>
    </source>
</evidence>
<proteinExistence type="predicted"/>
<dbReference type="Proteomes" id="UP000095281">
    <property type="component" value="Unplaced"/>
</dbReference>
<feature type="compositionally biased region" description="Polar residues" evidence="1">
    <location>
        <begin position="38"/>
        <end position="55"/>
    </location>
</feature>
<protein>
    <submittedName>
        <fullName evidence="3">Uncharacterized protein</fullName>
    </submittedName>
</protein>
<keyword evidence="2" id="KW-1185">Reference proteome</keyword>
<feature type="compositionally biased region" description="Basic residues" evidence="1">
    <location>
        <begin position="223"/>
        <end position="234"/>
    </location>
</feature>
<evidence type="ECO:0000256" key="1">
    <source>
        <dbReference type="SAM" id="MobiDB-lite"/>
    </source>
</evidence>
<name>A0A1I8BQP1_MELHA</name>
<accession>A0A1I8BQP1</accession>
<feature type="region of interest" description="Disordered" evidence="1">
    <location>
        <begin position="1"/>
        <end position="63"/>
    </location>
</feature>
<organism evidence="2 3">
    <name type="scientific">Meloidogyne hapla</name>
    <name type="common">Root-knot nematode worm</name>
    <dbReference type="NCBI Taxonomy" id="6305"/>
    <lineage>
        <taxon>Eukaryota</taxon>
        <taxon>Metazoa</taxon>
        <taxon>Ecdysozoa</taxon>
        <taxon>Nematoda</taxon>
        <taxon>Chromadorea</taxon>
        <taxon>Rhabditida</taxon>
        <taxon>Tylenchina</taxon>
        <taxon>Tylenchomorpha</taxon>
        <taxon>Tylenchoidea</taxon>
        <taxon>Meloidogynidae</taxon>
        <taxon>Meloidogyninae</taxon>
        <taxon>Meloidogyne</taxon>
    </lineage>
</organism>
<reference evidence="3" key="1">
    <citation type="submission" date="2016-11" db="UniProtKB">
        <authorList>
            <consortium name="WormBaseParasite"/>
        </authorList>
    </citation>
    <scope>IDENTIFICATION</scope>
</reference>
<dbReference type="AlphaFoldDB" id="A0A1I8BQP1"/>
<evidence type="ECO:0000313" key="2">
    <source>
        <dbReference type="Proteomes" id="UP000095281"/>
    </source>
</evidence>
<dbReference type="WBParaSite" id="MhA1_Contig437.frz3.gene16">
    <property type="protein sequence ID" value="MhA1_Contig437.frz3.gene16"/>
    <property type="gene ID" value="MhA1_Contig437.frz3.gene16"/>
</dbReference>